<dbReference type="EC" id="3.4.11.5" evidence="4 10"/>
<keyword evidence="8 10" id="KW-0378">Hydrolase</keyword>
<name>A0A0R2GB18_LACPN</name>
<evidence type="ECO:0000256" key="6">
    <source>
        <dbReference type="ARBA" id="ARBA00022438"/>
    </source>
</evidence>
<evidence type="ECO:0000313" key="18">
    <source>
        <dbReference type="Proteomes" id="UP000595466"/>
    </source>
</evidence>
<gene>
    <name evidence="15" type="ORF">JH395_13135</name>
    <name evidence="14" type="ORF">LPJSA22_00465</name>
    <name evidence="13" type="ORF">Nizo2260_1343</name>
</gene>
<dbReference type="InterPro" id="IPR005945">
    <property type="entry name" value="Pro_imino_pep"/>
</dbReference>
<accession>A0A0R2GB18</accession>
<dbReference type="GO" id="GO:0004177">
    <property type="term" value="F:aminopeptidase activity"/>
    <property type="evidence" value="ECO:0007669"/>
    <property type="project" value="UniProtKB-KW"/>
</dbReference>
<dbReference type="InterPro" id="IPR000073">
    <property type="entry name" value="AB_hydrolase_1"/>
</dbReference>
<evidence type="ECO:0000313" key="15">
    <source>
        <dbReference type="EMBL" id="QQM60646.1"/>
    </source>
</evidence>
<evidence type="ECO:0000256" key="7">
    <source>
        <dbReference type="ARBA" id="ARBA00022670"/>
    </source>
</evidence>
<reference evidence="14 17" key="2">
    <citation type="submission" date="2016-08" db="EMBL/GenBank/DDBJ databases">
        <title>Genome sequencing of Lactobacillus plantarum JSA22, isolated from fermented soybean paste.</title>
        <authorList>
            <person name="Choi H.S."/>
        </authorList>
    </citation>
    <scope>NUCLEOTIDE SEQUENCE [LARGE SCALE GENOMIC DNA]</scope>
    <source>
        <strain evidence="14 17">JSA22</strain>
    </source>
</reference>
<dbReference type="PANTHER" id="PTHR43798:SF31">
    <property type="entry name" value="AB HYDROLASE SUPERFAMILY PROTEIN YCLE"/>
    <property type="match status" value="1"/>
</dbReference>
<evidence type="ECO:0000256" key="5">
    <source>
        <dbReference type="ARBA" id="ARBA00021843"/>
    </source>
</evidence>
<dbReference type="AlphaFoldDB" id="A0A0R2GB18"/>
<feature type="active site" evidence="11">
    <location>
        <position position="245"/>
    </location>
</feature>
<comment type="catalytic activity">
    <reaction evidence="1 10">
        <text>Release of N-terminal proline from a peptide.</text>
        <dbReference type="EC" id="3.4.11.5"/>
    </reaction>
</comment>
<dbReference type="InterPro" id="IPR029058">
    <property type="entry name" value="AB_hydrolase_fold"/>
</dbReference>
<evidence type="ECO:0000256" key="1">
    <source>
        <dbReference type="ARBA" id="ARBA00001585"/>
    </source>
</evidence>
<protein>
    <recommendedName>
        <fullName evidence="5 10">Proline iminopeptidase</fullName>
        <shortName evidence="10">PIP</shortName>
        <ecNumber evidence="4 10">3.4.11.5</ecNumber>
    </recommendedName>
    <alternativeName>
        <fullName evidence="9 10">Prolyl aminopeptidase</fullName>
    </alternativeName>
</protein>
<comment type="function">
    <text evidence="10">Releases the N-terminal proline from various substrates.</text>
</comment>
<dbReference type="SUPFAM" id="SSF53474">
    <property type="entry name" value="alpha/beta-Hydrolases"/>
    <property type="match status" value="1"/>
</dbReference>
<keyword evidence="7 10" id="KW-0645">Protease</keyword>
<dbReference type="Proteomes" id="UP000094892">
    <property type="component" value="Unassembled WGS sequence"/>
</dbReference>
<comment type="subcellular location">
    <subcellularLocation>
        <location evidence="2">Cell envelope</location>
    </subcellularLocation>
</comment>
<evidence type="ECO:0000313" key="14">
    <source>
        <dbReference type="EMBL" id="ODO60532.1"/>
    </source>
</evidence>
<dbReference type="InterPro" id="IPR002410">
    <property type="entry name" value="Peptidase_S33"/>
</dbReference>
<keyword evidence="6 10" id="KW-0031">Aminopeptidase</keyword>
<reference evidence="13 16" key="1">
    <citation type="submission" date="2016-03" db="EMBL/GenBank/DDBJ databases">
        <title>Comparative genomics of 54 Lactobacillus plantarum strains reveals genomic uncoupling from niche constraints.</title>
        <authorList>
            <person name="Martino M.E."/>
        </authorList>
    </citation>
    <scope>NUCLEOTIDE SEQUENCE [LARGE SCALE GENOMIC DNA]</scope>
    <source>
        <strain evidence="13 16">Nizo2260</strain>
    </source>
</reference>
<dbReference type="EMBL" id="MCOL01000001">
    <property type="protein sequence ID" value="ODO60532.1"/>
    <property type="molecule type" value="Genomic_DNA"/>
</dbReference>
<dbReference type="PATRIC" id="fig|1590.166.peg.2853"/>
<dbReference type="EMBL" id="CP066817">
    <property type="protein sequence ID" value="QQM60646.1"/>
    <property type="molecule type" value="Genomic_DNA"/>
</dbReference>
<evidence type="ECO:0000259" key="12">
    <source>
        <dbReference type="Pfam" id="PF00561"/>
    </source>
</evidence>
<evidence type="ECO:0000313" key="16">
    <source>
        <dbReference type="Proteomes" id="UP000076989"/>
    </source>
</evidence>
<dbReference type="PRINTS" id="PR00793">
    <property type="entry name" value="PROAMNOPTASE"/>
</dbReference>
<dbReference type="PANTHER" id="PTHR43798">
    <property type="entry name" value="MONOACYLGLYCEROL LIPASE"/>
    <property type="match status" value="1"/>
</dbReference>
<dbReference type="GO" id="GO:0016020">
    <property type="term" value="C:membrane"/>
    <property type="evidence" value="ECO:0007669"/>
    <property type="project" value="TreeGrafter"/>
</dbReference>
<evidence type="ECO:0000256" key="2">
    <source>
        <dbReference type="ARBA" id="ARBA00004196"/>
    </source>
</evidence>
<evidence type="ECO:0000256" key="3">
    <source>
        <dbReference type="ARBA" id="ARBA00010088"/>
    </source>
</evidence>
<dbReference type="Pfam" id="PF00561">
    <property type="entry name" value="Abhydrolase_1"/>
    <property type="match status" value="1"/>
</dbReference>
<comment type="similarity">
    <text evidence="3 10">Belongs to the peptidase S33 family.</text>
</comment>
<dbReference type="NCBIfam" id="TIGR01250">
    <property type="entry name" value="pro_imino_pep_2"/>
    <property type="match status" value="1"/>
</dbReference>
<evidence type="ECO:0000256" key="9">
    <source>
        <dbReference type="ARBA" id="ARBA00029605"/>
    </source>
</evidence>
<feature type="active site" description="Proton donor" evidence="11">
    <location>
        <position position="272"/>
    </location>
</feature>
<dbReference type="GO" id="GO:0006508">
    <property type="term" value="P:proteolysis"/>
    <property type="evidence" value="ECO:0007669"/>
    <property type="project" value="UniProtKB-KW"/>
</dbReference>
<feature type="active site" description="Nucleophile" evidence="11">
    <location>
        <position position="108"/>
    </location>
</feature>
<evidence type="ECO:0000256" key="4">
    <source>
        <dbReference type="ARBA" id="ARBA00012568"/>
    </source>
</evidence>
<dbReference type="InterPro" id="IPR050266">
    <property type="entry name" value="AB_hydrolase_sf"/>
</dbReference>
<evidence type="ECO:0000256" key="10">
    <source>
        <dbReference type="PIRNR" id="PIRNR005539"/>
    </source>
</evidence>
<dbReference type="PIRSF" id="PIRSF005539">
    <property type="entry name" value="Pept_S33_TRI_F1"/>
    <property type="match status" value="1"/>
</dbReference>
<dbReference type="GO" id="GO:0030313">
    <property type="term" value="C:cell envelope"/>
    <property type="evidence" value="ECO:0007669"/>
    <property type="project" value="UniProtKB-SubCell"/>
</dbReference>
<dbReference type="Gene3D" id="3.40.50.1820">
    <property type="entry name" value="alpha/beta hydrolase"/>
    <property type="match status" value="1"/>
</dbReference>
<organism evidence="14 17">
    <name type="scientific">Lactiplantibacillus plantarum</name>
    <name type="common">Lactobacillus plantarum</name>
    <dbReference type="NCBI Taxonomy" id="1590"/>
    <lineage>
        <taxon>Bacteria</taxon>
        <taxon>Bacillati</taxon>
        <taxon>Bacillota</taxon>
        <taxon>Bacilli</taxon>
        <taxon>Lactobacillales</taxon>
        <taxon>Lactobacillaceae</taxon>
        <taxon>Lactiplantibacillus</taxon>
    </lineage>
</organism>
<evidence type="ECO:0000313" key="17">
    <source>
        <dbReference type="Proteomes" id="UP000094892"/>
    </source>
</evidence>
<evidence type="ECO:0000313" key="13">
    <source>
        <dbReference type="EMBL" id="KZU04410.1"/>
    </source>
</evidence>
<dbReference type="RefSeq" id="WP_013355206.1">
    <property type="nucleotide sequence ID" value="NZ_AP028145.1"/>
</dbReference>
<sequence length="301" mass="34423">MLTGTHLIQLKNGFHLFTRTVGHGPVKVLCVHGGPGSNHTEFENFATELGEENFQISMYDQLGSFYSDQPDFSRPENQQFLSLDYYLSELEEVRQQLGLEDFYLLGHSWGGLLAQEYALKYGQHLKGLIIMSMIDNIAEYTPHVNKLREQTLIASQVSYMQDIENAEAFDDPEYKSLVTTLNRHFVCRHPENAPRQLVSTLATPVYNYFQGNNEFVMVGALNGWDQRANLHKIMTPTLLTFGEYDTMPLSVARRMQRTLPKARLTLTPDGGHCHSVDNPTAFFHSLRRYLTDVETNQFTAY</sequence>
<reference evidence="15 18" key="3">
    <citation type="submission" date="2020-12" db="EMBL/GenBank/DDBJ databases">
        <title>Whole genome sequencing of Lactobacillus plantarum PC518.</title>
        <authorList>
            <person name="Guo Q."/>
        </authorList>
    </citation>
    <scope>NUCLEOTIDE SEQUENCE [LARGE SCALE GENOMIC DNA]</scope>
    <source>
        <strain evidence="15 18">PC518</strain>
    </source>
</reference>
<evidence type="ECO:0000256" key="11">
    <source>
        <dbReference type="PIRSR" id="PIRSR005539-1"/>
    </source>
</evidence>
<evidence type="ECO:0000256" key="8">
    <source>
        <dbReference type="ARBA" id="ARBA00022801"/>
    </source>
</evidence>
<dbReference type="Proteomes" id="UP000595466">
    <property type="component" value="Chromosome"/>
</dbReference>
<dbReference type="Proteomes" id="UP000076989">
    <property type="component" value="Unassembled WGS sequence"/>
</dbReference>
<proteinExistence type="inferred from homology"/>
<dbReference type="EMBL" id="LUWI01000019">
    <property type="protein sequence ID" value="KZU04410.1"/>
    <property type="molecule type" value="Genomic_DNA"/>
</dbReference>
<feature type="domain" description="AB hydrolase-1" evidence="12">
    <location>
        <begin position="28"/>
        <end position="278"/>
    </location>
</feature>